<evidence type="ECO:0000313" key="2">
    <source>
        <dbReference type="EMBL" id="PPE03214.1"/>
    </source>
</evidence>
<dbReference type="RefSeq" id="WP_104207271.1">
    <property type="nucleotide sequence ID" value="NZ_PHHC01000129.1"/>
</dbReference>
<name>A0A2S5R7C8_9PROT</name>
<sequence length="193" mass="22071">MKNFVCFFFGFLYVSWAPLGIASLLYDDDLFQEHSTDSDPKKEKKIPVFPSLSQDQLSKIVLGLISSPHTRGVFSLSTTNTEREEPKSKQIDKPKFEKKESEKIQKKLSKLISHLMSSPSPFPSVTSIDLAPQESIEHVPPPLEPMQPFLPPISTGKDQEKTEEKIPLSWEERLAKLETKYQNLENQLTECHR</sequence>
<keyword evidence="3" id="KW-1185">Reference proteome</keyword>
<feature type="region of interest" description="Disordered" evidence="1">
    <location>
        <begin position="76"/>
        <end position="99"/>
    </location>
</feature>
<comment type="caution">
    <text evidence="2">The sequence shown here is derived from an EMBL/GenBank/DDBJ whole genome shotgun (WGS) entry which is preliminary data.</text>
</comment>
<feature type="compositionally biased region" description="Pro residues" evidence="1">
    <location>
        <begin position="139"/>
        <end position="151"/>
    </location>
</feature>
<evidence type="ECO:0000256" key="1">
    <source>
        <dbReference type="SAM" id="MobiDB-lite"/>
    </source>
</evidence>
<protein>
    <submittedName>
        <fullName evidence="2">Uncharacterized protein</fullName>
    </submittedName>
</protein>
<proteinExistence type="predicted"/>
<dbReference type="AlphaFoldDB" id="A0A2S5R7C8"/>
<feature type="region of interest" description="Disordered" evidence="1">
    <location>
        <begin position="136"/>
        <end position="167"/>
    </location>
</feature>
<accession>A0A2S5R7C8</accession>
<feature type="compositionally biased region" description="Basic and acidic residues" evidence="1">
    <location>
        <begin position="157"/>
        <end position="167"/>
    </location>
</feature>
<dbReference type="Proteomes" id="UP000239425">
    <property type="component" value="Unassembled WGS sequence"/>
</dbReference>
<gene>
    <name evidence="2" type="ORF">HCUR_01354</name>
</gene>
<feature type="compositionally biased region" description="Basic and acidic residues" evidence="1">
    <location>
        <begin position="81"/>
        <end position="99"/>
    </location>
</feature>
<evidence type="ECO:0000313" key="3">
    <source>
        <dbReference type="Proteomes" id="UP000239425"/>
    </source>
</evidence>
<organism evidence="2 3">
    <name type="scientific">Holospora curviuscula</name>
    <dbReference type="NCBI Taxonomy" id="1082868"/>
    <lineage>
        <taxon>Bacteria</taxon>
        <taxon>Pseudomonadati</taxon>
        <taxon>Pseudomonadota</taxon>
        <taxon>Alphaproteobacteria</taxon>
        <taxon>Holosporales</taxon>
        <taxon>Holosporaceae</taxon>
        <taxon>Holospora</taxon>
    </lineage>
</organism>
<dbReference type="EMBL" id="PHHC01000129">
    <property type="protein sequence ID" value="PPE03214.1"/>
    <property type="molecule type" value="Genomic_DNA"/>
</dbReference>
<reference evidence="2 3" key="1">
    <citation type="submission" date="2017-11" db="EMBL/GenBank/DDBJ databases">
        <title>Comparative genomic analysis of Holospora spp., intranuclear symbionts of paramecia.</title>
        <authorList>
            <person name="Garushyants S.K."/>
            <person name="Beliavskaya A."/>
            <person name="Malko D.B."/>
            <person name="Logacheva M.D."/>
            <person name="Rautian M.S."/>
            <person name="Gelfand M.S."/>
        </authorList>
    </citation>
    <scope>NUCLEOTIDE SEQUENCE [LARGE SCALE GENOMIC DNA]</scope>
    <source>
        <strain evidence="3">02AZ16</strain>
    </source>
</reference>